<sequence>MADRALVTGGAGFIGLHLVRRLLDDGVQVTVLDDFSRGADDPDLHALTGDVHLVRHDLTTPLPTDLDRFDAVYHLAGVVGVQRVTDRPVHTMRTNVLATVSLLDWCARTQPGVLFLSSTSEVGDGAATAGLAELPVPEDAPFVLCEPRSPRTSYALSKLVAEYLFLHAGPPSRVRVARFYNVYGPRMGSEHVVPQLIERALAGTDPFPLYGGRQTRAFCHVDDAVEAMLRLCAVPEPGPLVVNIGNDREEVEILDLARRICALAGTHPEFAVRPAPGGPRRRLPDLTLLRGLTGYEPAVALDVGLRSTFDWYAAHRSTS</sequence>
<evidence type="ECO:0000259" key="1">
    <source>
        <dbReference type="Pfam" id="PF01370"/>
    </source>
</evidence>
<name>A0A7D6GH65_9ACTN</name>
<dbReference type="PANTHER" id="PTHR43245:SF53">
    <property type="entry name" value="EPIMERASE-RELATED"/>
    <property type="match status" value="1"/>
</dbReference>
<dbReference type="PANTHER" id="PTHR43245">
    <property type="entry name" value="BIFUNCTIONAL POLYMYXIN RESISTANCE PROTEIN ARNA"/>
    <property type="match status" value="1"/>
</dbReference>
<gene>
    <name evidence="2" type="ORF">HZU44_13825</name>
</gene>
<reference evidence="2" key="1">
    <citation type="submission" date="2020-08" db="EMBL/GenBank/DDBJ databases">
        <title>A bifunctional nitrone conjugated secondary metabolite targeting the ribosome.</title>
        <authorList>
            <person name="Limbrick E.M."/>
            <person name="Graf M."/>
            <person name="Derewacz D.K."/>
            <person name="Nguyen F."/>
            <person name="Spraggins J.M."/>
            <person name="Wieland M."/>
            <person name="Ynigez-Gutierrez A.E."/>
            <person name="Reisman B.J."/>
            <person name="Zinshteyn B."/>
            <person name="McCulloch K."/>
            <person name="Iverson T.M."/>
            <person name="Green R."/>
            <person name="Wilson D.N."/>
            <person name="Bachmann B.O."/>
        </authorList>
    </citation>
    <scope>NUCLEOTIDE SEQUENCE</scope>
    <source>
        <strain evidence="2">Africana</strain>
    </source>
</reference>
<evidence type="ECO:0000313" key="2">
    <source>
        <dbReference type="EMBL" id="QLK00967.1"/>
    </source>
</evidence>
<proteinExistence type="predicted"/>
<feature type="domain" description="NAD-dependent epimerase/dehydratase" evidence="1">
    <location>
        <begin position="5"/>
        <end position="245"/>
    </location>
</feature>
<dbReference type="Pfam" id="PF01370">
    <property type="entry name" value="Epimerase"/>
    <property type="match status" value="1"/>
</dbReference>
<dbReference type="SUPFAM" id="SSF51735">
    <property type="entry name" value="NAD(P)-binding Rossmann-fold domains"/>
    <property type="match status" value="1"/>
</dbReference>
<dbReference type="Gene3D" id="3.40.50.720">
    <property type="entry name" value="NAD(P)-binding Rossmann-like Domain"/>
    <property type="match status" value="1"/>
</dbReference>
<dbReference type="InterPro" id="IPR001509">
    <property type="entry name" value="Epimerase_deHydtase"/>
</dbReference>
<organism evidence="2">
    <name type="scientific">Micromonospora carbonacea</name>
    <dbReference type="NCBI Taxonomy" id="47853"/>
    <lineage>
        <taxon>Bacteria</taxon>
        <taxon>Bacillati</taxon>
        <taxon>Actinomycetota</taxon>
        <taxon>Actinomycetes</taxon>
        <taxon>Micromonosporales</taxon>
        <taxon>Micromonosporaceae</taxon>
        <taxon>Micromonospora</taxon>
    </lineage>
</organism>
<dbReference type="AlphaFoldDB" id="A0A7D6GH65"/>
<protein>
    <submittedName>
        <fullName evidence="2">NAD-dependent epimerase/dehydratase family protein</fullName>
    </submittedName>
</protein>
<dbReference type="InterPro" id="IPR050177">
    <property type="entry name" value="Lipid_A_modif_metabolic_enz"/>
</dbReference>
<dbReference type="InterPro" id="IPR036291">
    <property type="entry name" value="NAD(P)-bd_dom_sf"/>
</dbReference>
<dbReference type="EMBL" id="CP058905">
    <property type="protein sequence ID" value="QLK00967.1"/>
    <property type="molecule type" value="Genomic_DNA"/>
</dbReference>
<accession>A0A7D6GH65</accession>